<evidence type="ECO:0000313" key="1">
    <source>
        <dbReference type="EMBL" id="KAB2807364.1"/>
    </source>
</evidence>
<sequence length="1142" mass="129804">MSSTFLHNTPTQFGTNSPHGEFLKLDGEWYYKITDVDHMDVFFISVVSPYDHWMFVGSNGGITAGRGNSDNALFPYYTHDKIIDTAGITGSKTILKVLKNGKTYLWEPCMYEDKGIYRVQRNILKNDTGNRLIFEMINHDLGLIWSFEWTCSDESGFIKRSWIENVGEDELEIECLDGIQNVLPAGINQGLQEIRSNLVDGYKQAEQLDGPAAVFSLGARIVDRAEPSESLDSTLVYCAGVNPDVILLSSSQTSKFERGEKLENEEYITGKKGAFFLTTSIRLAPQEHSTWCIVADVSQKAADIVGTLERGIGSNRKVNDLITEIKKSTHDLRHLVGQADGLMKTGQNVMDARHYSNVLFNIMRGGVFKHGYEIQKSQLIEEVQHFNPKVYSSNVDFFNSLPETLTYNELFDSVKGMDADLVRLCSHHLPLSFSRRHGDPSRPWNRFNVTSSKEGDRISFEGNWRDIFQNWEALSFSYPYFVFGVIHRFLNASTIDGYNPYRITNKGVDWEVEEPHDPWSFIGYWGDHQIIYLLRLLEVCNSHFPIGLTELNRGEQFVFTNLPYRIKGFDSILADPRSTIVYDREVESEIASRMRERGADGNLVYADDAILHASLLDKLLLTLFVKMSNFIPDGGIWLNTQRPEWNDANNALAGNGLSMVTVYHIKSYLNFIEDWVGRLEGEIELNAQLEDFFASVVEALEPYSSADSISATERFEIASKLGKAGEAYRNTVYKHPSSQRTQVSKSELKSWLETLLKSVSKTIDRNRTEDGLYHSYNTLNYSKDEMRIDNLYIMLEGQVAAFNQVTSAEEFKTTMSKLKASPLFRKDQRSYMLYPDRRLPKFLEKGIISSERVKSSKLLQALIAKGDESLVNVDVKGIVRFAPNLHNDRDVRTVLDQLSTDSQYAEHVKSERTLILEIYERVFNHASFTGRSGTFFAYEGLGSIYWHMVSKLHLAALEKALVLDMDDDECAEIYALGKELREGIGMLKSPVEYGGFPIDPYSHTPKHTGVQQPGMTGQVKEDIIARWAELGVVVYEGKISFKPISLPVEQFTKENRVFRYVDTAGEYNRIDVEPHSLNFSYMGTHIQYMAGEKSEIILTDATGSHTTIDGVELSNMYSQKLFKRTGEIRRVRVLLEKKRVEG</sequence>
<name>A0A6N6RE00_9FLAO</name>
<dbReference type="OrthoDB" id="219241at2"/>
<reference evidence="1 2" key="1">
    <citation type="submission" date="2019-09" db="EMBL/GenBank/DDBJ databases">
        <title>Genomes of family Cryomorphaceae.</title>
        <authorList>
            <person name="Bowman J.P."/>
        </authorList>
    </citation>
    <scope>NUCLEOTIDE SEQUENCE [LARGE SCALE GENOMIC DNA]</scope>
    <source>
        <strain evidence="1 2">LMG 25704</strain>
    </source>
</reference>
<dbReference type="RefSeq" id="WP_151668171.1">
    <property type="nucleotide sequence ID" value="NZ_WBVO01000011.1"/>
</dbReference>
<keyword evidence="2" id="KW-1185">Reference proteome</keyword>
<evidence type="ECO:0000313" key="2">
    <source>
        <dbReference type="Proteomes" id="UP000468650"/>
    </source>
</evidence>
<accession>A0A6N6RE00</accession>
<proteinExistence type="predicted"/>
<evidence type="ECO:0008006" key="3">
    <source>
        <dbReference type="Google" id="ProtNLM"/>
    </source>
</evidence>
<protein>
    <recommendedName>
        <fullName evidence="3">Cellobiose phosphorylase</fullName>
    </recommendedName>
</protein>
<dbReference type="Proteomes" id="UP000468650">
    <property type="component" value="Unassembled WGS sequence"/>
</dbReference>
<dbReference type="AlphaFoldDB" id="A0A6N6RE00"/>
<dbReference type="EMBL" id="WBVO01000011">
    <property type="protein sequence ID" value="KAB2807364.1"/>
    <property type="molecule type" value="Genomic_DNA"/>
</dbReference>
<comment type="caution">
    <text evidence="1">The sequence shown here is derived from an EMBL/GenBank/DDBJ whole genome shotgun (WGS) entry which is preliminary data.</text>
</comment>
<organism evidence="1 2">
    <name type="scientific">Phaeocystidibacter luteus</name>
    <dbReference type="NCBI Taxonomy" id="911197"/>
    <lineage>
        <taxon>Bacteria</taxon>
        <taxon>Pseudomonadati</taxon>
        <taxon>Bacteroidota</taxon>
        <taxon>Flavobacteriia</taxon>
        <taxon>Flavobacteriales</taxon>
        <taxon>Phaeocystidibacteraceae</taxon>
        <taxon>Phaeocystidibacter</taxon>
    </lineage>
</organism>
<gene>
    <name evidence="1" type="ORF">F8C67_12365</name>
</gene>